<proteinExistence type="inferred from homology"/>
<comment type="similarity">
    <text evidence="2">Belongs to the FAD-binding oxidoreductase/transferase type 4 family.</text>
</comment>
<reference evidence="8" key="1">
    <citation type="journal article" date="2013" name="Stand. Genomic Sci.">
        <title>Complete genome sequence of Desulfocapsa sulfexigens, a marine deltaproteobacterium specialized in disproportionating inorganic sulfur compounds.</title>
        <authorList>
            <person name="Finster K.W."/>
            <person name="Kjeldsen K.U."/>
            <person name="Kube M."/>
            <person name="Reinhardt R."/>
            <person name="Mussmann M."/>
            <person name="Amann R."/>
            <person name="Schreiber L."/>
        </authorList>
    </citation>
    <scope>NUCLEOTIDE SEQUENCE [LARGE SCALE GENOMIC DNA]</scope>
    <source>
        <strain evidence="8">DSM 10523 / SB164P1</strain>
    </source>
</reference>
<protein>
    <submittedName>
        <fullName evidence="7">FAD/FMN-dependent dehydrogenase</fullName>
    </submittedName>
</protein>
<evidence type="ECO:0000256" key="1">
    <source>
        <dbReference type="ARBA" id="ARBA00001974"/>
    </source>
</evidence>
<dbReference type="GO" id="GO:0071949">
    <property type="term" value="F:FAD binding"/>
    <property type="evidence" value="ECO:0007669"/>
    <property type="project" value="InterPro"/>
</dbReference>
<name>M1NFH3_DESSD</name>
<evidence type="ECO:0000256" key="4">
    <source>
        <dbReference type="ARBA" id="ARBA00022827"/>
    </source>
</evidence>
<feature type="domain" description="FAD-binding PCMH-type" evidence="6">
    <location>
        <begin position="35"/>
        <end position="214"/>
    </location>
</feature>
<dbReference type="SUPFAM" id="SSF55103">
    <property type="entry name" value="FAD-linked oxidases, C-terminal domain"/>
    <property type="match status" value="1"/>
</dbReference>
<organism evidence="7 8">
    <name type="scientific">Desulfocapsa sulfexigens (strain DSM 10523 / SB164P1)</name>
    <dbReference type="NCBI Taxonomy" id="1167006"/>
    <lineage>
        <taxon>Bacteria</taxon>
        <taxon>Pseudomonadati</taxon>
        <taxon>Thermodesulfobacteriota</taxon>
        <taxon>Desulfobulbia</taxon>
        <taxon>Desulfobulbales</taxon>
        <taxon>Desulfocapsaceae</taxon>
        <taxon>Desulfocapsa</taxon>
    </lineage>
</organism>
<evidence type="ECO:0000256" key="5">
    <source>
        <dbReference type="ARBA" id="ARBA00023002"/>
    </source>
</evidence>
<dbReference type="Gene3D" id="3.30.465.10">
    <property type="match status" value="1"/>
</dbReference>
<dbReference type="Gene3D" id="3.30.43.10">
    <property type="entry name" value="Uridine Diphospho-n-acetylenolpyruvylglucosamine Reductase, domain 2"/>
    <property type="match status" value="1"/>
</dbReference>
<dbReference type="FunFam" id="3.30.70.2740:FF:000001">
    <property type="entry name" value="D-lactate dehydrogenase mitochondrial"/>
    <property type="match status" value="1"/>
</dbReference>
<dbReference type="eggNOG" id="COG0277">
    <property type="taxonomic scope" value="Bacteria"/>
</dbReference>
<dbReference type="InterPro" id="IPR036318">
    <property type="entry name" value="FAD-bd_PCMH-like_sf"/>
</dbReference>
<dbReference type="PANTHER" id="PTHR42934:SF3">
    <property type="entry name" value="D-LACTATE DEHYDROGENASE"/>
    <property type="match status" value="1"/>
</dbReference>
<comment type="cofactor">
    <cofactor evidence="1">
        <name>FAD</name>
        <dbReference type="ChEBI" id="CHEBI:57692"/>
    </cofactor>
</comment>
<gene>
    <name evidence="7" type="ordered locus">UWK_01852</name>
</gene>
<dbReference type="Gene3D" id="3.30.70.2190">
    <property type="match status" value="1"/>
</dbReference>
<evidence type="ECO:0000313" key="8">
    <source>
        <dbReference type="Proteomes" id="UP000011721"/>
    </source>
</evidence>
<dbReference type="EMBL" id="CP003985">
    <property type="protein sequence ID" value="AGF78409.1"/>
    <property type="molecule type" value="Genomic_DNA"/>
</dbReference>
<dbReference type="Proteomes" id="UP000011721">
    <property type="component" value="Chromosome"/>
</dbReference>
<dbReference type="PANTHER" id="PTHR42934">
    <property type="entry name" value="GLYCOLATE OXIDASE SUBUNIT GLCD"/>
    <property type="match status" value="1"/>
</dbReference>
<keyword evidence="3" id="KW-0285">Flavoprotein</keyword>
<evidence type="ECO:0000313" key="7">
    <source>
        <dbReference type="EMBL" id="AGF78409.1"/>
    </source>
</evidence>
<dbReference type="Gene3D" id="3.30.70.2740">
    <property type="match status" value="1"/>
</dbReference>
<dbReference type="KEGG" id="dsf:UWK_01852"/>
<dbReference type="PROSITE" id="PS51387">
    <property type="entry name" value="FAD_PCMH"/>
    <property type="match status" value="1"/>
</dbReference>
<keyword evidence="5" id="KW-0560">Oxidoreductase</keyword>
<dbReference type="InterPro" id="IPR051914">
    <property type="entry name" value="FAD-linked_OxidoTrans_Type4"/>
</dbReference>
<dbReference type="RefSeq" id="WP_015404100.1">
    <property type="nucleotide sequence ID" value="NC_020304.1"/>
</dbReference>
<dbReference type="SUPFAM" id="SSF56176">
    <property type="entry name" value="FAD-binding/transporter-associated domain-like"/>
    <property type="match status" value="1"/>
</dbReference>
<keyword evidence="8" id="KW-1185">Reference proteome</keyword>
<dbReference type="InterPro" id="IPR016164">
    <property type="entry name" value="FAD-linked_Oxase-like_C"/>
</dbReference>
<evidence type="ECO:0000256" key="3">
    <source>
        <dbReference type="ARBA" id="ARBA00022630"/>
    </source>
</evidence>
<evidence type="ECO:0000259" key="6">
    <source>
        <dbReference type="PROSITE" id="PS51387"/>
    </source>
</evidence>
<dbReference type="InterPro" id="IPR016167">
    <property type="entry name" value="FAD-bd_PCMH_sub1"/>
</dbReference>
<dbReference type="AlphaFoldDB" id="M1NFH3"/>
<accession>M1NFH3</accession>
<keyword evidence="4" id="KW-0274">FAD</keyword>
<dbReference type="InterPro" id="IPR016171">
    <property type="entry name" value="Vanillyl_alc_oxidase_C-sub2"/>
</dbReference>
<dbReference type="InterPro" id="IPR004113">
    <property type="entry name" value="FAD-bd_oxidored_4_C"/>
</dbReference>
<dbReference type="OrthoDB" id="9811557at2"/>
<evidence type="ECO:0000256" key="2">
    <source>
        <dbReference type="ARBA" id="ARBA00008000"/>
    </source>
</evidence>
<dbReference type="Pfam" id="PF02913">
    <property type="entry name" value="FAD-oxidase_C"/>
    <property type="match status" value="1"/>
</dbReference>
<dbReference type="InterPro" id="IPR016166">
    <property type="entry name" value="FAD-bd_PCMH"/>
</dbReference>
<dbReference type="FunFam" id="1.10.45.10:FF:000001">
    <property type="entry name" value="D-lactate dehydrogenase mitochondrial"/>
    <property type="match status" value="1"/>
</dbReference>
<dbReference type="InterPro" id="IPR006094">
    <property type="entry name" value="Oxid_FAD_bind_N"/>
</dbReference>
<dbReference type="InterPro" id="IPR016169">
    <property type="entry name" value="FAD-bd_PCMH_sub2"/>
</dbReference>
<dbReference type="GO" id="GO:0016491">
    <property type="term" value="F:oxidoreductase activity"/>
    <property type="evidence" value="ECO:0007669"/>
    <property type="project" value="UniProtKB-KW"/>
</dbReference>
<dbReference type="Pfam" id="PF01565">
    <property type="entry name" value="FAD_binding_4"/>
    <property type="match status" value="1"/>
</dbReference>
<dbReference type="STRING" id="1167006.UWK_01852"/>
<dbReference type="Gene3D" id="1.10.45.10">
    <property type="entry name" value="Vanillyl-alcohol Oxidase, Chain A, domain 4"/>
    <property type="match status" value="1"/>
</dbReference>
<sequence length="468" mass="50857">MNTTIFQEIIDIVGPEHCSREIEELHCYSYDNSKQTFLPDAVVHPDTVEQVANLAKLANTHCIPIVARGAGSGTTGGSLPTQGGIVLSCMRLNRILEIDTDNQIAIVEPGVITGTFQKILQGHKLMYAPDPASLKFCTIGGNVAECAGGPSAIKYGVTKDSIIGLEVVLANGEVLTTGTRTEKGVVGYDLTRLFIGSEGTLGIITKIITRLLPLPEHKETFLLSSTSLQQATEFVAKILQQNILPCTLEYMDKTALQVVSDILPSRLPADIQAMLIIEIDGSRQKVEEQAEHLKRLIAAEKYCNIKQAATEDEIQEIWKARRSISPATHKISPHKTSEDVVVPRSLIPELVGFCEDLAQKLTITILTFGHAGDGNIHVNILAADNSPKEKQKAANAKMALFKKVLSMGGTLSGEHGIGITKSPYISLELNRTSITVMRQLKQLFDKNNIMNPGKIFPSEELHNGPSPV</sequence>
<dbReference type="HOGENOM" id="CLU_017779_9_2_7"/>